<keyword evidence="2" id="KW-1185">Reference proteome</keyword>
<dbReference type="Proteomes" id="UP000316726">
    <property type="component" value="Chromosome 12"/>
</dbReference>
<dbReference type="EMBL" id="CP031045">
    <property type="protein sequence ID" value="QDZ24231.1"/>
    <property type="molecule type" value="Genomic_DNA"/>
</dbReference>
<proteinExistence type="predicted"/>
<sequence>MDFHIVSAIALLSPAPSSETTAVDSLCKRAQCTKLSQDAAYEFEIRIDVQALVSSGDLARDSGTSSSLRVFVCGFCLAYGEDESSEEGDHSPSFTQSCGYATDLAGGDTAFTHYIGRVAIDFGKIMTRTDLVEEGPAIPYSIQDLPYKMEMTLTDKESGHPVSSAWNRSLHLSACLESFLGRTAKSEAGNLLVCARSIHYLPLLVECVRKSLARVDVEACPCLCSYENLDSFHHASLSLEHEIISWLENKPVSRRRTDEAFSSCVW</sequence>
<protein>
    <submittedName>
        <fullName evidence="1">Uncharacterized protein</fullName>
    </submittedName>
</protein>
<dbReference type="AlphaFoldDB" id="A0A5B8MV85"/>
<evidence type="ECO:0000313" key="1">
    <source>
        <dbReference type="EMBL" id="QDZ24231.1"/>
    </source>
</evidence>
<organism evidence="1 2">
    <name type="scientific">Chloropicon primus</name>
    <dbReference type="NCBI Taxonomy" id="1764295"/>
    <lineage>
        <taxon>Eukaryota</taxon>
        <taxon>Viridiplantae</taxon>
        <taxon>Chlorophyta</taxon>
        <taxon>Chloropicophyceae</taxon>
        <taxon>Chloropicales</taxon>
        <taxon>Chloropicaceae</taxon>
        <taxon>Chloropicon</taxon>
    </lineage>
</organism>
<evidence type="ECO:0000313" key="2">
    <source>
        <dbReference type="Proteomes" id="UP000316726"/>
    </source>
</evidence>
<name>A0A5B8MV85_9CHLO</name>
<gene>
    <name evidence="1" type="ORF">A3770_12p67490</name>
</gene>
<reference evidence="1 2" key="1">
    <citation type="submission" date="2018-07" db="EMBL/GenBank/DDBJ databases">
        <title>The complete nuclear genome of the prasinophyte Chloropicon primus (CCMP1205).</title>
        <authorList>
            <person name="Pombert J.-F."/>
            <person name="Otis C."/>
            <person name="Turmel M."/>
            <person name="Lemieux C."/>
        </authorList>
    </citation>
    <scope>NUCLEOTIDE SEQUENCE [LARGE SCALE GENOMIC DNA]</scope>
    <source>
        <strain evidence="1 2">CCMP1205</strain>
    </source>
</reference>
<accession>A0A5B8MV85</accession>